<dbReference type="AlphaFoldDB" id="A0A344TTI8"/>
<dbReference type="KEGG" id="run:DR864_29285"/>
<gene>
    <name evidence="3" type="ORF">DR864_29285</name>
</gene>
<dbReference type="PANTHER" id="PTHR40980">
    <property type="entry name" value="PLUG DOMAIN-CONTAINING PROTEIN"/>
    <property type="match status" value="1"/>
</dbReference>
<dbReference type="SUPFAM" id="SSF56935">
    <property type="entry name" value="Porins"/>
    <property type="match status" value="1"/>
</dbReference>
<dbReference type="Pfam" id="PF14905">
    <property type="entry name" value="OMP_b-brl_3"/>
    <property type="match status" value="1"/>
</dbReference>
<organism evidence="3 4">
    <name type="scientific">Runella rosea</name>
    <dbReference type="NCBI Taxonomy" id="2259595"/>
    <lineage>
        <taxon>Bacteria</taxon>
        <taxon>Pseudomonadati</taxon>
        <taxon>Bacteroidota</taxon>
        <taxon>Cytophagia</taxon>
        <taxon>Cytophagales</taxon>
        <taxon>Spirosomataceae</taxon>
        <taxon>Runella</taxon>
    </lineage>
</organism>
<dbReference type="Proteomes" id="UP000251993">
    <property type="component" value="Plasmid unnamed4"/>
</dbReference>
<accession>A0A344TTI8</accession>
<dbReference type="InterPro" id="IPR008969">
    <property type="entry name" value="CarboxyPept-like_regulatory"/>
</dbReference>
<dbReference type="EMBL" id="CP030854">
    <property type="protein sequence ID" value="AXE21959.1"/>
    <property type="molecule type" value="Genomic_DNA"/>
</dbReference>
<evidence type="ECO:0000313" key="3">
    <source>
        <dbReference type="EMBL" id="AXE21959.1"/>
    </source>
</evidence>
<sequence>MKLRFTLFLCLAPSLLFAQIKLSGRVTDNRNQPLPYANVLLLTPTDSTMIAGTVTNSEGGFLMENITAGSYRLSVRMVGYTSVTLLQDIFVDKTLETIVLTETATTLNEVVVKAEKPLFEQQLDKLVVNLKNNVVSAGNTVLDVLERSPGISVDRQSGSLSMNGKQGVQVMINGKLQRLPLNVVVQQLEGLTSAGVEKIELISNPSSRFDAEGDAGIINIVTKQQTDLGTNGTAMVGIGYADLSGFWKPTGSLAINHKRQNLLLTANYSLVQDNRWQQWNYERQLLTPNLYSNTITDRYASWPVQRAGLGLEWNINKTTSINTLVAGFSDYWKMESFNQSRVMLNGRDSARINLYDREVNHWKHLMGNVNLNHRLANGARLSIDLDYLYYHDHNPNEFTNTYSYVATNQVVQEQVRTGKETPISMGVIKVDYETKWRTLKLELGGKSTFSRLRNTVSLENMVGEAWIADTRFTQNYSLRDDANAVYVNVSGKAGPKGQFQAGLRAESTDMEMTASGQRLFSLDFLKLFPTFFYTWQATANSSLQVSYNRRITRPAYTSVAPFVIFMDPFTYYWGNLQLKPAISNGVQASYTYKDLLLTLKYSQDRNAIAGNQSRYNSEERKTYIYADNVDQLQLYAFTASWPWKVTSWWRTQSNALLTYQKTNHVYAGVPIELNQYSARLSLNQTFTLPGKITLEVSGVYASPITVGLSVRKAAGVVSAGVQKVINDYSKLNLTVTDIFWTRNSIYVSDNPLLGQIQKTSYYNEPRVLRLSYTVTLGNTKMKSAKARTTASEAEQQRVN</sequence>
<dbReference type="InterPro" id="IPR037066">
    <property type="entry name" value="Plug_dom_sf"/>
</dbReference>
<geneLocation type="plasmid" evidence="3 4">
    <name>unnamed4</name>
</geneLocation>
<evidence type="ECO:0000256" key="1">
    <source>
        <dbReference type="SAM" id="SignalP"/>
    </source>
</evidence>
<dbReference type="PANTHER" id="PTHR40980:SF4">
    <property type="entry name" value="TONB-DEPENDENT RECEPTOR-LIKE BETA-BARREL DOMAIN-CONTAINING PROTEIN"/>
    <property type="match status" value="1"/>
</dbReference>
<reference evidence="3 4" key="1">
    <citation type="submission" date="2018-07" db="EMBL/GenBank/DDBJ databases">
        <title>Genome sequencing of Runella.</title>
        <authorList>
            <person name="Baek M.-G."/>
            <person name="Yi H."/>
        </authorList>
    </citation>
    <scope>NUCLEOTIDE SEQUENCE [LARGE SCALE GENOMIC DNA]</scope>
    <source>
        <strain evidence="3 4">HYN0085</strain>
        <plasmid evidence="3 4">unnamed4</plasmid>
    </source>
</reference>
<dbReference type="RefSeq" id="WP_114070699.1">
    <property type="nucleotide sequence ID" value="NZ_CP030854.1"/>
</dbReference>
<keyword evidence="3" id="KW-0614">Plasmid</keyword>
<feature type="signal peptide" evidence="1">
    <location>
        <begin position="1"/>
        <end position="18"/>
    </location>
</feature>
<dbReference type="Gene3D" id="2.170.130.10">
    <property type="entry name" value="TonB-dependent receptor, plug domain"/>
    <property type="match status" value="1"/>
</dbReference>
<dbReference type="Gene3D" id="2.60.40.1120">
    <property type="entry name" value="Carboxypeptidase-like, regulatory domain"/>
    <property type="match status" value="1"/>
</dbReference>
<keyword evidence="4" id="KW-1185">Reference proteome</keyword>
<feature type="domain" description="Outer membrane protein beta-barrel" evidence="2">
    <location>
        <begin position="377"/>
        <end position="773"/>
    </location>
</feature>
<keyword evidence="1" id="KW-0732">Signal</keyword>
<feature type="chain" id="PRO_5016797874" description="Outer membrane protein beta-barrel domain-containing protein" evidence="1">
    <location>
        <begin position="19"/>
        <end position="799"/>
    </location>
</feature>
<dbReference type="OrthoDB" id="905812at2"/>
<protein>
    <recommendedName>
        <fullName evidence="2">Outer membrane protein beta-barrel domain-containing protein</fullName>
    </recommendedName>
</protein>
<name>A0A344TTI8_9BACT</name>
<dbReference type="Pfam" id="PF13715">
    <property type="entry name" value="CarbopepD_reg_2"/>
    <property type="match status" value="1"/>
</dbReference>
<evidence type="ECO:0000313" key="4">
    <source>
        <dbReference type="Proteomes" id="UP000251993"/>
    </source>
</evidence>
<proteinExistence type="predicted"/>
<dbReference type="InterPro" id="IPR041700">
    <property type="entry name" value="OMP_b-brl_3"/>
</dbReference>
<dbReference type="SUPFAM" id="SSF49464">
    <property type="entry name" value="Carboxypeptidase regulatory domain-like"/>
    <property type="match status" value="1"/>
</dbReference>
<evidence type="ECO:0000259" key="2">
    <source>
        <dbReference type="Pfam" id="PF14905"/>
    </source>
</evidence>